<dbReference type="EMBL" id="PGGM01000004">
    <property type="protein sequence ID" value="PSH64675.1"/>
    <property type="molecule type" value="Genomic_DNA"/>
</dbReference>
<dbReference type="AlphaFoldDB" id="A0A2P7BE17"/>
<dbReference type="Proteomes" id="UP000241764">
    <property type="component" value="Unassembled WGS sequence"/>
</dbReference>
<gene>
    <name evidence="1" type="ORF">CU103_12390</name>
</gene>
<organism evidence="1 2">
    <name type="scientific">Phyllobacterium sophorae</name>
    <dbReference type="NCBI Taxonomy" id="1520277"/>
    <lineage>
        <taxon>Bacteria</taxon>
        <taxon>Pseudomonadati</taxon>
        <taxon>Pseudomonadota</taxon>
        <taxon>Alphaproteobacteria</taxon>
        <taxon>Hyphomicrobiales</taxon>
        <taxon>Phyllobacteriaceae</taxon>
        <taxon>Phyllobacterium</taxon>
    </lineage>
</organism>
<reference evidence="2" key="1">
    <citation type="submission" date="2017-11" db="EMBL/GenBank/DDBJ databases">
        <authorList>
            <person name="Kuznetsova I."/>
            <person name="Sazanova A."/>
            <person name="Chirak E."/>
            <person name="Safronova V."/>
            <person name="Willems A."/>
        </authorList>
    </citation>
    <scope>NUCLEOTIDE SEQUENCE [LARGE SCALE GENOMIC DNA]</scope>
    <source>
        <strain evidence="2">CCBAU 03422</strain>
    </source>
</reference>
<name>A0A2P7BE17_9HYPH</name>
<protein>
    <submittedName>
        <fullName evidence="1">Uncharacterized protein</fullName>
    </submittedName>
</protein>
<sequence length="65" mass="7774">MTKKHYIAVSDVFRDEMKYLRTFLDRNGNDIAKDHLENVAVQLAIFFKKDNPRFNRERFMTACGF</sequence>
<keyword evidence="2" id="KW-1185">Reference proteome</keyword>
<proteinExistence type="predicted"/>
<evidence type="ECO:0000313" key="2">
    <source>
        <dbReference type="Proteomes" id="UP000241764"/>
    </source>
</evidence>
<evidence type="ECO:0000313" key="1">
    <source>
        <dbReference type="EMBL" id="PSH64675.1"/>
    </source>
</evidence>
<accession>A0A2P7BE17</accession>
<comment type="caution">
    <text evidence="1">The sequence shown here is derived from an EMBL/GenBank/DDBJ whole genome shotgun (WGS) entry which is preliminary data.</text>
</comment>